<reference evidence="2 3" key="1">
    <citation type="submission" date="2014-06" db="EMBL/GenBank/DDBJ databases">
        <authorList>
            <person name="Swart Estienne"/>
        </authorList>
    </citation>
    <scope>NUCLEOTIDE SEQUENCE [LARGE SCALE GENOMIC DNA]</scope>
    <source>
        <strain evidence="2 3">130c</strain>
    </source>
</reference>
<dbReference type="InterPro" id="IPR027417">
    <property type="entry name" value="P-loop_NTPase"/>
</dbReference>
<dbReference type="SUPFAM" id="SSF52540">
    <property type="entry name" value="P-loop containing nucleoside triphosphate hydrolases"/>
    <property type="match status" value="1"/>
</dbReference>
<name>A0A078B526_STYLE</name>
<keyword evidence="1" id="KW-0175">Coiled coil</keyword>
<accession>A0A078B526</accession>
<sequence length="509" mass="59666">MGIIGKQQIGKSTFMRSSFGAKFKSSELEGQKTTNGIDIGVINKYWFSQILLDAEGYRGSETVAQFQSQISWIKDSKQKRKTARNLSQFSSVMQSLCLLKICDVLFVINKYDDDWLEFEDFLDASENFNQMNTSSPPTTVKLFTSKINNINGLRELIASPVLEANEIRFNTVFPNDNSLEPIQKILNDLKECISYKLAMKEQLERINIYDFNIVFWELRDASHNKNGYSLFKHQHQPKQGDFFQQCGSFFNELGFSFQIQFNQDLRRRQQDQIEHLKDLIENKLRKLNDTLKSLLQIFSLGIQKGLIQLFALQILEVVVIKINQKDLKVQYLDQQKALLFEKSNSLNQKQNENLTDQQLVIKQLIRQLKDFSNIFLADDLMEQLSPDKRDIYEKNKKEFFIKNPYDTDKEDFKQEQVYNQEQTFNSGQDKQVAKEQLIISTEESLKKYSKVLSNVIESYYKFQSEQDNNQRDLCTQQLNEAIENLKNRQDDIFNCLELLKSNIHNQQFV</sequence>
<dbReference type="OrthoDB" id="79514at2759"/>
<organism evidence="2 3">
    <name type="scientific">Stylonychia lemnae</name>
    <name type="common">Ciliate</name>
    <dbReference type="NCBI Taxonomy" id="5949"/>
    <lineage>
        <taxon>Eukaryota</taxon>
        <taxon>Sar</taxon>
        <taxon>Alveolata</taxon>
        <taxon>Ciliophora</taxon>
        <taxon>Intramacronucleata</taxon>
        <taxon>Spirotrichea</taxon>
        <taxon>Stichotrichia</taxon>
        <taxon>Sporadotrichida</taxon>
        <taxon>Oxytrichidae</taxon>
        <taxon>Stylonychinae</taxon>
        <taxon>Stylonychia</taxon>
    </lineage>
</organism>
<feature type="coiled-coil region" evidence="1">
    <location>
        <begin position="262"/>
        <end position="297"/>
    </location>
</feature>
<evidence type="ECO:0000313" key="2">
    <source>
        <dbReference type="EMBL" id="CDW89346.1"/>
    </source>
</evidence>
<dbReference type="EMBL" id="CCKQ01017452">
    <property type="protein sequence ID" value="CDW89346.1"/>
    <property type="molecule type" value="Genomic_DNA"/>
</dbReference>
<dbReference type="InParanoid" id="A0A078B526"/>
<protein>
    <submittedName>
        <fullName evidence="2">Uncharacterized protein</fullName>
    </submittedName>
</protein>
<gene>
    <name evidence="2" type="primary">Contig6923.g7411</name>
    <name evidence="2" type="ORF">STYLEM_18478</name>
</gene>
<proteinExistence type="predicted"/>
<dbReference type="Proteomes" id="UP000039865">
    <property type="component" value="Unassembled WGS sequence"/>
</dbReference>
<evidence type="ECO:0000256" key="1">
    <source>
        <dbReference type="SAM" id="Coils"/>
    </source>
</evidence>
<dbReference type="AlphaFoldDB" id="A0A078B526"/>
<evidence type="ECO:0000313" key="3">
    <source>
        <dbReference type="Proteomes" id="UP000039865"/>
    </source>
</evidence>
<keyword evidence="3" id="KW-1185">Reference proteome</keyword>